<reference evidence="6" key="1">
    <citation type="submission" date="2020-02" db="EMBL/GenBank/DDBJ databases">
        <authorList>
            <person name="Meier V. D."/>
        </authorList>
    </citation>
    <scope>NUCLEOTIDE SEQUENCE</scope>
    <source>
        <strain evidence="6">AVDCRST_MAG07</strain>
    </source>
</reference>
<organism evidence="6">
    <name type="scientific">uncultured Frankineae bacterium</name>
    <dbReference type="NCBI Taxonomy" id="437475"/>
    <lineage>
        <taxon>Bacteria</taxon>
        <taxon>Bacillati</taxon>
        <taxon>Actinomycetota</taxon>
        <taxon>Actinomycetes</taxon>
        <taxon>Frankiales</taxon>
        <taxon>environmental samples</taxon>
    </lineage>
</organism>
<keyword evidence="2" id="KW-0805">Transcription regulation</keyword>
<gene>
    <name evidence="6" type="ORF">AVDCRST_MAG07-633</name>
</gene>
<dbReference type="Gene3D" id="1.10.10.10">
    <property type="entry name" value="Winged helix-like DNA-binding domain superfamily/Winged helix DNA-binding domain"/>
    <property type="match status" value="1"/>
</dbReference>
<dbReference type="GO" id="GO:0006352">
    <property type="term" value="P:DNA-templated transcription initiation"/>
    <property type="evidence" value="ECO:0007669"/>
    <property type="project" value="InterPro"/>
</dbReference>
<dbReference type="PANTHER" id="PTHR43133">
    <property type="entry name" value="RNA POLYMERASE ECF-TYPE SIGMA FACTO"/>
    <property type="match status" value="1"/>
</dbReference>
<dbReference type="EMBL" id="CADCUB010000035">
    <property type="protein sequence ID" value="CAA9313103.1"/>
    <property type="molecule type" value="Genomic_DNA"/>
</dbReference>
<feature type="domain" description="RNA polymerase sigma-70 region 2" evidence="5">
    <location>
        <begin position="15"/>
        <end position="79"/>
    </location>
</feature>
<dbReference type="SUPFAM" id="SSF88946">
    <property type="entry name" value="Sigma2 domain of RNA polymerase sigma factors"/>
    <property type="match status" value="1"/>
</dbReference>
<evidence type="ECO:0000259" key="5">
    <source>
        <dbReference type="Pfam" id="PF04542"/>
    </source>
</evidence>
<dbReference type="InterPro" id="IPR039425">
    <property type="entry name" value="RNA_pol_sigma-70-like"/>
</dbReference>
<name>A0A6J4KR49_9ACTN</name>
<evidence type="ECO:0000256" key="4">
    <source>
        <dbReference type="ARBA" id="ARBA00023163"/>
    </source>
</evidence>
<dbReference type="InterPro" id="IPR013324">
    <property type="entry name" value="RNA_pol_sigma_r3/r4-like"/>
</dbReference>
<evidence type="ECO:0000256" key="3">
    <source>
        <dbReference type="ARBA" id="ARBA00023082"/>
    </source>
</evidence>
<accession>A0A6J4KR49</accession>
<evidence type="ECO:0000256" key="2">
    <source>
        <dbReference type="ARBA" id="ARBA00023015"/>
    </source>
</evidence>
<dbReference type="InterPro" id="IPR036388">
    <property type="entry name" value="WH-like_DNA-bd_sf"/>
</dbReference>
<dbReference type="Pfam" id="PF04542">
    <property type="entry name" value="Sigma70_r2"/>
    <property type="match status" value="1"/>
</dbReference>
<keyword evidence="3" id="KW-0731">Sigma factor</keyword>
<keyword evidence="4" id="KW-0804">Transcription</keyword>
<dbReference type="Gene3D" id="1.10.1740.10">
    <property type="match status" value="1"/>
</dbReference>
<sequence length="145" mass="16266">MTSPPVRDRLWLDTLFAAHAGALTAYATRRVPLHDVDDVLAEVFAAAWQHRDRVPDPALPWLYRTASHVVLHTWRSRDRARRLAARLHAEPATEVDDHADRVAGNLDDTAEVLAALAALTDRDAEVLRLSTWEELDTDELAYVLG</sequence>
<feature type="non-terminal residue" evidence="6">
    <location>
        <position position="145"/>
    </location>
</feature>
<dbReference type="SUPFAM" id="SSF88659">
    <property type="entry name" value="Sigma3 and sigma4 domains of RNA polymerase sigma factors"/>
    <property type="match status" value="1"/>
</dbReference>
<dbReference type="InterPro" id="IPR007627">
    <property type="entry name" value="RNA_pol_sigma70_r2"/>
</dbReference>
<protein>
    <recommendedName>
        <fullName evidence="5">RNA polymerase sigma-70 region 2 domain-containing protein</fullName>
    </recommendedName>
</protein>
<dbReference type="AlphaFoldDB" id="A0A6J4KR49"/>
<comment type="similarity">
    <text evidence="1">Belongs to the sigma-70 factor family. ECF subfamily.</text>
</comment>
<dbReference type="InterPro" id="IPR013325">
    <property type="entry name" value="RNA_pol_sigma_r2"/>
</dbReference>
<dbReference type="PANTHER" id="PTHR43133:SF25">
    <property type="entry name" value="RNA POLYMERASE SIGMA FACTOR RFAY-RELATED"/>
    <property type="match status" value="1"/>
</dbReference>
<proteinExistence type="inferred from homology"/>
<evidence type="ECO:0000256" key="1">
    <source>
        <dbReference type="ARBA" id="ARBA00010641"/>
    </source>
</evidence>
<evidence type="ECO:0000313" key="6">
    <source>
        <dbReference type="EMBL" id="CAA9313103.1"/>
    </source>
</evidence>
<dbReference type="GO" id="GO:0016987">
    <property type="term" value="F:sigma factor activity"/>
    <property type="evidence" value="ECO:0007669"/>
    <property type="project" value="UniProtKB-KW"/>
</dbReference>